<protein>
    <submittedName>
        <fullName evidence="2">Uncharacterized protein</fullName>
    </submittedName>
</protein>
<dbReference type="AlphaFoldDB" id="A0A089LCU1"/>
<accession>A0A089LCU1</accession>
<keyword evidence="1" id="KW-0472">Membrane</keyword>
<feature type="transmembrane region" description="Helical" evidence="1">
    <location>
        <begin position="59"/>
        <end position="79"/>
    </location>
</feature>
<keyword evidence="1" id="KW-0812">Transmembrane</keyword>
<gene>
    <name evidence="2" type="ORF">PBOR_08295</name>
</gene>
<keyword evidence="3" id="KW-1185">Reference proteome</keyword>
<dbReference type="HOGENOM" id="CLU_1413944_0_0_9"/>
<dbReference type="Proteomes" id="UP000029518">
    <property type="component" value="Chromosome"/>
</dbReference>
<feature type="transmembrane region" description="Helical" evidence="1">
    <location>
        <begin position="34"/>
        <end position="53"/>
    </location>
</feature>
<dbReference type="EMBL" id="CP009285">
    <property type="protein sequence ID" value="AIQ56938.1"/>
    <property type="molecule type" value="Genomic_DNA"/>
</dbReference>
<name>A0A089LCU1_PAEBO</name>
<organism evidence="2 3">
    <name type="scientific">Paenibacillus borealis</name>
    <dbReference type="NCBI Taxonomy" id="160799"/>
    <lineage>
        <taxon>Bacteria</taxon>
        <taxon>Bacillati</taxon>
        <taxon>Bacillota</taxon>
        <taxon>Bacilli</taxon>
        <taxon>Bacillales</taxon>
        <taxon>Paenibacillaceae</taxon>
        <taxon>Paenibacillus</taxon>
    </lineage>
</organism>
<dbReference type="KEGG" id="pbd:PBOR_08295"/>
<evidence type="ECO:0000313" key="2">
    <source>
        <dbReference type="EMBL" id="AIQ56938.1"/>
    </source>
</evidence>
<reference evidence="2" key="1">
    <citation type="submission" date="2014-08" db="EMBL/GenBank/DDBJ databases">
        <title>Comparative genomics of the Paenibacillus odorifer group.</title>
        <authorList>
            <person name="den Bakker H.C."/>
            <person name="Tsai Y.-C.Y.-C."/>
            <person name="Martin N."/>
            <person name="Korlach J."/>
            <person name="Wiedmann M."/>
        </authorList>
    </citation>
    <scope>NUCLEOTIDE SEQUENCE [LARGE SCALE GENOMIC DNA]</scope>
    <source>
        <strain evidence="2">DSM 13188</strain>
    </source>
</reference>
<evidence type="ECO:0000313" key="3">
    <source>
        <dbReference type="Proteomes" id="UP000029518"/>
    </source>
</evidence>
<sequence>MVPTDYIMDCDTIFEMGFLLVNYDIQRRIIMKRLRWSIFIYSVLFVVVLLLALNDYSPILIVGVTVVAGFIAFITQFYYPAALEKRVDRVESFLRSQKNKPAVYIHYILANRLEDESRTIMEQLMSKYKRVRYRQRTRQLMDCTAKIWMPFRRQCRISAILITGHTTKRFCCSRTGKVFWLGNILSQSGSNG</sequence>
<evidence type="ECO:0000256" key="1">
    <source>
        <dbReference type="SAM" id="Phobius"/>
    </source>
</evidence>
<proteinExistence type="predicted"/>
<keyword evidence="1" id="KW-1133">Transmembrane helix</keyword>